<evidence type="ECO:0000256" key="1">
    <source>
        <dbReference type="SAM" id="Phobius"/>
    </source>
</evidence>
<keyword evidence="1" id="KW-0472">Membrane</keyword>
<sequence length="55" mass="6034">MVRAGIALLILGVIGALYTTFINSDFPNVEYAQAASFIIGVTGITMMESKRRKKR</sequence>
<dbReference type="AlphaFoldDB" id="A0A927D0I6"/>
<accession>A0A927D0I6</accession>
<protein>
    <submittedName>
        <fullName evidence="2">Uncharacterized protein</fullName>
    </submittedName>
</protein>
<proteinExistence type="predicted"/>
<keyword evidence="3" id="KW-1185">Reference proteome</keyword>
<feature type="transmembrane region" description="Helical" evidence="1">
    <location>
        <begin position="31"/>
        <end position="47"/>
    </location>
</feature>
<gene>
    <name evidence="2" type="ORF">IEO70_10480</name>
</gene>
<dbReference type="Proteomes" id="UP000602076">
    <property type="component" value="Unassembled WGS sequence"/>
</dbReference>
<comment type="caution">
    <text evidence="2">The sequence shown here is derived from an EMBL/GenBank/DDBJ whole genome shotgun (WGS) entry which is preliminary data.</text>
</comment>
<dbReference type="RefSeq" id="WP_190998325.1">
    <property type="nucleotide sequence ID" value="NZ_JACXSI010000023.1"/>
</dbReference>
<keyword evidence="1" id="KW-0812">Transmembrane</keyword>
<keyword evidence="1" id="KW-1133">Transmembrane helix</keyword>
<organism evidence="2 3">
    <name type="scientific">Peribacillus faecalis</name>
    <dbReference type="NCBI Taxonomy" id="2772559"/>
    <lineage>
        <taxon>Bacteria</taxon>
        <taxon>Bacillati</taxon>
        <taxon>Bacillota</taxon>
        <taxon>Bacilli</taxon>
        <taxon>Bacillales</taxon>
        <taxon>Bacillaceae</taxon>
        <taxon>Peribacillus</taxon>
    </lineage>
</organism>
<reference evidence="2" key="1">
    <citation type="submission" date="2020-09" db="EMBL/GenBank/DDBJ databases">
        <title>Bacillus faecalis sp. nov., a moderately halophilic bacterium isolated from cow faeces.</title>
        <authorList>
            <person name="Jiang L."/>
            <person name="Lee J."/>
        </authorList>
    </citation>
    <scope>NUCLEOTIDE SEQUENCE</scope>
    <source>
        <strain evidence="2">AGMB 02131</strain>
    </source>
</reference>
<name>A0A927D0I6_9BACI</name>
<evidence type="ECO:0000313" key="2">
    <source>
        <dbReference type="EMBL" id="MBD3108794.1"/>
    </source>
</evidence>
<evidence type="ECO:0000313" key="3">
    <source>
        <dbReference type="Proteomes" id="UP000602076"/>
    </source>
</evidence>
<dbReference type="EMBL" id="JACXSI010000023">
    <property type="protein sequence ID" value="MBD3108794.1"/>
    <property type="molecule type" value="Genomic_DNA"/>
</dbReference>